<evidence type="ECO:0000313" key="1">
    <source>
        <dbReference type="EMBL" id="RMU74534.1"/>
    </source>
</evidence>
<name>A0A3M5WXN3_PSEAP</name>
<dbReference type="EMBL" id="RBUF01000268">
    <property type="protein sequence ID" value="RMU74534.1"/>
    <property type="molecule type" value="Genomic_DNA"/>
</dbReference>
<gene>
    <name evidence="1" type="ORF">ALP24_05410</name>
</gene>
<sequence length="38" mass="4251">MNDDRPGLVFSYLSVNVSALNNGDVRCFNPDTHNLIEL</sequence>
<comment type="caution">
    <text evidence="1">The sequence shown here is derived from an EMBL/GenBank/DDBJ whole genome shotgun (WGS) entry which is preliminary data.</text>
</comment>
<proteinExistence type="predicted"/>
<accession>A0A3M5WXN3</accession>
<protein>
    <submittedName>
        <fullName evidence="1">Uncharacterized protein</fullName>
    </submittedName>
</protein>
<reference evidence="1 2" key="1">
    <citation type="submission" date="2018-08" db="EMBL/GenBank/DDBJ databases">
        <title>Recombination of ecologically and evolutionarily significant loci maintains genetic cohesion in the Pseudomonas syringae species complex.</title>
        <authorList>
            <person name="Dillon M."/>
            <person name="Thakur S."/>
            <person name="Almeida R.N.D."/>
            <person name="Weir B.S."/>
            <person name="Guttman D.S."/>
        </authorList>
    </citation>
    <scope>NUCLEOTIDE SEQUENCE [LARGE SCALE GENOMIC DNA]</scope>
    <source>
        <strain evidence="1 2">ICMP 11935</strain>
    </source>
</reference>
<dbReference type="AlphaFoldDB" id="A0A3M5WXN3"/>
<dbReference type="Proteomes" id="UP000274315">
    <property type="component" value="Unassembled WGS sequence"/>
</dbReference>
<evidence type="ECO:0000313" key="2">
    <source>
        <dbReference type="Proteomes" id="UP000274315"/>
    </source>
</evidence>
<organism evidence="1 2">
    <name type="scientific">Pseudomonas syringae pv. aptata</name>
    <dbReference type="NCBI Taxonomy" id="83167"/>
    <lineage>
        <taxon>Bacteria</taxon>
        <taxon>Pseudomonadati</taxon>
        <taxon>Pseudomonadota</taxon>
        <taxon>Gammaproteobacteria</taxon>
        <taxon>Pseudomonadales</taxon>
        <taxon>Pseudomonadaceae</taxon>
        <taxon>Pseudomonas</taxon>
        <taxon>Pseudomonas syringae</taxon>
    </lineage>
</organism>